<feature type="transmembrane region" description="Helical" evidence="1">
    <location>
        <begin position="49"/>
        <end position="71"/>
    </location>
</feature>
<keyword evidence="1" id="KW-0812">Transmembrane</keyword>
<evidence type="ECO:0000313" key="2">
    <source>
        <dbReference type="EMBL" id="SHO48359.1"/>
    </source>
</evidence>
<proteinExistence type="predicted"/>
<organism evidence="2 3">
    <name type="scientific">Anaerocolumna xylanovorans DSM 12503</name>
    <dbReference type="NCBI Taxonomy" id="1121345"/>
    <lineage>
        <taxon>Bacteria</taxon>
        <taxon>Bacillati</taxon>
        <taxon>Bacillota</taxon>
        <taxon>Clostridia</taxon>
        <taxon>Lachnospirales</taxon>
        <taxon>Lachnospiraceae</taxon>
        <taxon>Anaerocolumna</taxon>
    </lineage>
</organism>
<keyword evidence="1" id="KW-1133">Transmembrane helix</keyword>
<dbReference type="RefSeq" id="WP_073588507.1">
    <property type="nucleotide sequence ID" value="NZ_FRFD01000005.1"/>
</dbReference>
<accession>A0A1M7Y6V4</accession>
<gene>
    <name evidence="2" type="ORF">SAMN02745217_01789</name>
</gene>
<keyword evidence="1" id="KW-0472">Membrane</keyword>
<dbReference type="OrthoDB" id="2083912at2"/>
<dbReference type="EMBL" id="FRFD01000005">
    <property type="protein sequence ID" value="SHO48359.1"/>
    <property type="molecule type" value="Genomic_DNA"/>
</dbReference>
<feature type="transmembrane region" description="Helical" evidence="1">
    <location>
        <begin position="12"/>
        <end position="29"/>
    </location>
</feature>
<reference evidence="2 3" key="1">
    <citation type="submission" date="2016-12" db="EMBL/GenBank/DDBJ databases">
        <authorList>
            <person name="Song W.-J."/>
            <person name="Kurnit D.M."/>
        </authorList>
    </citation>
    <scope>NUCLEOTIDE SEQUENCE [LARGE SCALE GENOMIC DNA]</scope>
    <source>
        <strain evidence="2 3">DSM 12503</strain>
    </source>
</reference>
<protein>
    <submittedName>
        <fullName evidence="2">Uncharacterized protein</fullName>
    </submittedName>
</protein>
<dbReference type="AlphaFoldDB" id="A0A1M7Y6V4"/>
<dbReference type="STRING" id="1121345.SAMN02745217_01789"/>
<keyword evidence="3" id="KW-1185">Reference proteome</keyword>
<evidence type="ECO:0000313" key="3">
    <source>
        <dbReference type="Proteomes" id="UP000184612"/>
    </source>
</evidence>
<sequence length="91" mass="9832">MYDLERTKKVIIIMFGLSAVSLILAFVGFAGGGEELIRYGFMNNPGHAILMFVSAGVFLISLLTGVGFRALSKDIAEVLKCIDNSRNSSKS</sequence>
<dbReference type="Proteomes" id="UP000184612">
    <property type="component" value="Unassembled WGS sequence"/>
</dbReference>
<name>A0A1M7Y6V4_9FIRM</name>
<evidence type="ECO:0000256" key="1">
    <source>
        <dbReference type="SAM" id="Phobius"/>
    </source>
</evidence>